<protein>
    <submittedName>
        <fullName evidence="1">Uncharacterized protein</fullName>
    </submittedName>
</protein>
<evidence type="ECO:0000313" key="2">
    <source>
        <dbReference type="Proteomes" id="UP000230778"/>
    </source>
</evidence>
<dbReference type="EMBL" id="PCUC01000036">
    <property type="protein sequence ID" value="PIQ07381.1"/>
    <property type="molecule type" value="Genomic_DNA"/>
</dbReference>
<sequence length="197" mass="21157">MKKFILILISGLLTFGLGVSGVGAANRGGELNGSEIGGRKIVSAAKAVKEVMDVYDKFLIAGGDNEYQDGEDRILRTIVTKQDKRAVLEIVEPETTWKGWDLDGKGTDNVVEEIKLTVKKDKKGLNAVNVKKASVAGEPVEEIELAVEEIIRARVTGEPGDNIGVCIRGISKDELKSLVGAAGGVKEVMDVYDKMDI</sequence>
<organism evidence="1 2">
    <name type="scientific">Candidatus Nealsonbacteria bacterium CG18_big_fil_WC_8_21_14_2_50_37_10</name>
    <dbReference type="NCBI Taxonomy" id="1974717"/>
    <lineage>
        <taxon>Bacteria</taxon>
        <taxon>Candidatus Nealsoniibacteriota</taxon>
    </lineage>
</organism>
<gene>
    <name evidence="1" type="ORF">COW72_00620</name>
</gene>
<comment type="caution">
    <text evidence="1">The sequence shown here is derived from an EMBL/GenBank/DDBJ whole genome shotgun (WGS) entry which is preliminary data.</text>
</comment>
<name>A0A2H0FMY1_9BACT</name>
<evidence type="ECO:0000313" key="1">
    <source>
        <dbReference type="EMBL" id="PIQ07381.1"/>
    </source>
</evidence>
<proteinExistence type="predicted"/>
<dbReference type="AlphaFoldDB" id="A0A2H0FMY1"/>
<reference evidence="1 2" key="1">
    <citation type="submission" date="2017-09" db="EMBL/GenBank/DDBJ databases">
        <title>Depth-based differentiation of microbial function through sediment-hosted aquifers and enrichment of novel symbionts in the deep terrestrial subsurface.</title>
        <authorList>
            <person name="Probst A.J."/>
            <person name="Ladd B."/>
            <person name="Jarett J.K."/>
            <person name="Geller-Mcgrath D.E."/>
            <person name="Sieber C.M."/>
            <person name="Emerson J.B."/>
            <person name="Anantharaman K."/>
            <person name="Thomas B.C."/>
            <person name="Malmstrom R."/>
            <person name="Stieglmeier M."/>
            <person name="Klingl A."/>
            <person name="Woyke T."/>
            <person name="Ryan C.M."/>
            <person name="Banfield J.F."/>
        </authorList>
    </citation>
    <scope>NUCLEOTIDE SEQUENCE [LARGE SCALE GENOMIC DNA]</scope>
    <source>
        <strain evidence="1">CG18_big_fil_WC_8_21_14_2_50_37_10</strain>
    </source>
</reference>
<dbReference type="Proteomes" id="UP000230778">
    <property type="component" value="Unassembled WGS sequence"/>
</dbReference>
<accession>A0A2H0FMY1</accession>